<sequence length="345" mass="39046">MSYPERTTSSSWAMAIVQALELEGLSGADLFADLGMDYSLLSDPDARIPQDQMTRLWQRAVSLSGNPAIGLGMGKVIRPAHFNVVGFSLLSSKTLKDSLARLVRYQRIIGEASDMALLQTPDSYVLELQIHGDSLPAPTQSHDAALAYLLAFFRWMTGDRITPQRVGFAYPAPADLSAYEALFECPLAFSRPRYSIEFSRQVMEAPLATGNETLAQLHDQFAGEYLARFEQTRVTHQARQVLCRLLPQGEPKRQAVASALRMSTRTLQRRLQDENTSFQQLLDETRRELAMQFLRQKRMTLLEIAYLLGFADPSNFFRAFKRWFGMPPGQYREQLQESQSMTEDS</sequence>
<dbReference type="RefSeq" id="WP_149331044.1">
    <property type="nucleotide sequence ID" value="NZ_QOVF01000001.1"/>
</dbReference>
<accession>A0A7V7KW49</accession>
<dbReference type="InterPro" id="IPR020449">
    <property type="entry name" value="Tscrpt_reg_AraC-type_HTH"/>
</dbReference>
<dbReference type="SUPFAM" id="SSF46689">
    <property type="entry name" value="Homeodomain-like"/>
    <property type="match status" value="1"/>
</dbReference>
<keyword evidence="1" id="KW-0805">Transcription regulation</keyword>
<dbReference type="PANTHER" id="PTHR47894">
    <property type="entry name" value="HTH-TYPE TRANSCRIPTIONAL REGULATOR GADX"/>
    <property type="match status" value="1"/>
</dbReference>
<dbReference type="AlphaFoldDB" id="A0A7V7KW49"/>
<feature type="domain" description="HTH araC/xylS-type" evidence="4">
    <location>
        <begin position="236"/>
        <end position="334"/>
    </location>
</feature>
<organism evidence="5 6">
    <name type="scientific">Halopseudomonas laoshanensis</name>
    <dbReference type="NCBI Taxonomy" id="2268758"/>
    <lineage>
        <taxon>Bacteria</taxon>
        <taxon>Pseudomonadati</taxon>
        <taxon>Pseudomonadota</taxon>
        <taxon>Gammaproteobacteria</taxon>
        <taxon>Pseudomonadales</taxon>
        <taxon>Pseudomonadaceae</taxon>
        <taxon>Halopseudomonas</taxon>
    </lineage>
</organism>
<evidence type="ECO:0000256" key="3">
    <source>
        <dbReference type="ARBA" id="ARBA00023163"/>
    </source>
</evidence>
<proteinExistence type="predicted"/>
<dbReference type="PROSITE" id="PS01124">
    <property type="entry name" value="HTH_ARAC_FAMILY_2"/>
    <property type="match status" value="1"/>
</dbReference>
<keyword evidence="6" id="KW-1185">Reference proteome</keyword>
<dbReference type="Pfam" id="PF12833">
    <property type="entry name" value="HTH_18"/>
    <property type="match status" value="1"/>
</dbReference>
<comment type="caution">
    <text evidence="5">The sequence shown here is derived from an EMBL/GenBank/DDBJ whole genome shotgun (WGS) entry which is preliminary data.</text>
</comment>
<evidence type="ECO:0000256" key="1">
    <source>
        <dbReference type="ARBA" id="ARBA00023015"/>
    </source>
</evidence>
<dbReference type="Proteomes" id="UP000463138">
    <property type="component" value="Unassembled WGS sequence"/>
</dbReference>
<keyword evidence="3" id="KW-0804">Transcription</keyword>
<dbReference type="Gene3D" id="1.10.10.60">
    <property type="entry name" value="Homeodomain-like"/>
    <property type="match status" value="1"/>
</dbReference>
<dbReference type="EMBL" id="QOVF01000001">
    <property type="protein sequence ID" value="KAA0696055.1"/>
    <property type="molecule type" value="Genomic_DNA"/>
</dbReference>
<protein>
    <submittedName>
        <fullName evidence="5">AraC family transcriptional regulator</fullName>
    </submittedName>
</protein>
<evidence type="ECO:0000313" key="5">
    <source>
        <dbReference type="EMBL" id="KAA0696055.1"/>
    </source>
</evidence>
<dbReference type="InterPro" id="IPR009057">
    <property type="entry name" value="Homeodomain-like_sf"/>
</dbReference>
<evidence type="ECO:0000256" key="2">
    <source>
        <dbReference type="ARBA" id="ARBA00023125"/>
    </source>
</evidence>
<evidence type="ECO:0000259" key="4">
    <source>
        <dbReference type="PROSITE" id="PS01124"/>
    </source>
</evidence>
<dbReference type="Pfam" id="PF12625">
    <property type="entry name" value="Arabinose_bd"/>
    <property type="match status" value="1"/>
</dbReference>
<evidence type="ECO:0000313" key="6">
    <source>
        <dbReference type="Proteomes" id="UP000463138"/>
    </source>
</evidence>
<dbReference type="OrthoDB" id="5582699at2"/>
<name>A0A7V7KW49_9GAMM</name>
<dbReference type="PANTHER" id="PTHR47894:SF1">
    <property type="entry name" value="HTH-TYPE TRANSCRIPTIONAL REGULATOR VQSM"/>
    <property type="match status" value="1"/>
</dbReference>
<dbReference type="SMART" id="SM00342">
    <property type="entry name" value="HTH_ARAC"/>
    <property type="match status" value="1"/>
</dbReference>
<dbReference type="GO" id="GO:0000976">
    <property type="term" value="F:transcription cis-regulatory region binding"/>
    <property type="evidence" value="ECO:0007669"/>
    <property type="project" value="TreeGrafter"/>
</dbReference>
<gene>
    <name evidence="5" type="ORF">DT594_01430</name>
</gene>
<reference evidence="5 6" key="1">
    <citation type="submission" date="2018-07" db="EMBL/GenBank/DDBJ databases">
        <title>Pseudomonas laoshanensis sp. nov., isolated from soil.</title>
        <authorList>
            <person name="Sun J."/>
            <person name="Yu L."/>
            <person name="Wang M."/>
            <person name="Zhang C."/>
        </authorList>
    </citation>
    <scope>NUCLEOTIDE SEQUENCE [LARGE SCALE GENOMIC DNA]</scope>
    <source>
        <strain evidence="5 6">Y22</strain>
    </source>
</reference>
<dbReference type="InterPro" id="IPR018060">
    <property type="entry name" value="HTH_AraC"/>
</dbReference>
<dbReference type="InterPro" id="IPR032687">
    <property type="entry name" value="AraC-type_N"/>
</dbReference>
<dbReference type="GO" id="GO:0005829">
    <property type="term" value="C:cytosol"/>
    <property type="evidence" value="ECO:0007669"/>
    <property type="project" value="TreeGrafter"/>
</dbReference>
<dbReference type="PRINTS" id="PR00032">
    <property type="entry name" value="HTHARAC"/>
</dbReference>
<dbReference type="GO" id="GO:0003700">
    <property type="term" value="F:DNA-binding transcription factor activity"/>
    <property type="evidence" value="ECO:0007669"/>
    <property type="project" value="InterPro"/>
</dbReference>
<keyword evidence="2" id="KW-0238">DNA-binding</keyword>